<protein>
    <recommendedName>
        <fullName evidence="3">Chromosomal replication initiator protein DnaA domain-containing protein</fullName>
    </recommendedName>
</protein>
<dbReference type="OrthoDB" id="7390113at2"/>
<dbReference type="Proteomes" id="UP000265750">
    <property type="component" value="Unassembled WGS sequence"/>
</dbReference>
<dbReference type="InterPro" id="IPR027417">
    <property type="entry name" value="P-loop_NTPase"/>
</dbReference>
<dbReference type="Gene3D" id="3.40.50.300">
    <property type="entry name" value="P-loop containing nucleotide triphosphate hydrolases"/>
    <property type="match status" value="1"/>
</dbReference>
<dbReference type="SUPFAM" id="SSF52540">
    <property type="entry name" value="P-loop containing nucleoside triphosphate hydrolases"/>
    <property type="match status" value="1"/>
</dbReference>
<dbReference type="AlphaFoldDB" id="A0A3A1WR91"/>
<organism evidence="1 2">
    <name type="scientific">Aureimonas flava</name>
    <dbReference type="NCBI Taxonomy" id="2320271"/>
    <lineage>
        <taxon>Bacteria</taxon>
        <taxon>Pseudomonadati</taxon>
        <taxon>Pseudomonadota</taxon>
        <taxon>Alphaproteobacteria</taxon>
        <taxon>Hyphomicrobiales</taxon>
        <taxon>Aurantimonadaceae</taxon>
        <taxon>Aureimonas</taxon>
    </lineage>
</organism>
<evidence type="ECO:0008006" key="3">
    <source>
        <dbReference type="Google" id="ProtNLM"/>
    </source>
</evidence>
<accession>A0A3A1WR91</accession>
<dbReference type="RefSeq" id="WP_119538213.1">
    <property type="nucleotide sequence ID" value="NZ_QYRN01000001.1"/>
</dbReference>
<name>A0A3A1WR91_9HYPH</name>
<reference evidence="2" key="1">
    <citation type="submission" date="2018-09" db="EMBL/GenBank/DDBJ databases">
        <authorList>
            <person name="Tuo L."/>
        </authorList>
    </citation>
    <scope>NUCLEOTIDE SEQUENCE [LARGE SCALE GENOMIC DNA]</scope>
    <source>
        <strain evidence="2">M2BS4Y-1</strain>
    </source>
</reference>
<sequence length="227" mass="24309">MRRPAQIPLDLPARSSMARDDLVTGPANALAAEAVDAWPHWPHPVVLITGPPGSGKSHLGAAWSEMSGAVRWPREGREPPVGGAPFAVLVEDVDRGAYDENGLFALLNVARLGGGTVLLTSREARGAVAVSLPDLRSRLRAATTVELRAPDEMLLSGVILKLAADRQIAVDPKVVAYALSRMERSFEAAAEFVRRVDRAALAGKERIGRALVQRILEDMAVESNRSS</sequence>
<gene>
    <name evidence="1" type="ORF">D3218_02020</name>
</gene>
<keyword evidence="2" id="KW-1185">Reference proteome</keyword>
<evidence type="ECO:0000313" key="1">
    <source>
        <dbReference type="EMBL" id="RIY03556.1"/>
    </source>
</evidence>
<evidence type="ECO:0000313" key="2">
    <source>
        <dbReference type="Proteomes" id="UP000265750"/>
    </source>
</evidence>
<dbReference type="EMBL" id="QYRN01000001">
    <property type="protein sequence ID" value="RIY03556.1"/>
    <property type="molecule type" value="Genomic_DNA"/>
</dbReference>
<dbReference type="Gene3D" id="1.10.8.60">
    <property type="match status" value="1"/>
</dbReference>
<comment type="caution">
    <text evidence="1">The sequence shown here is derived from an EMBL/GenBank/DDBJ whole genome shotgun (WGS) entry which is preliminary data.</text>
</comment>
<proteinExistence type="predicted"/>